<dbReference type="HOGENOM" id="CLU_182433_0_0_1"/>
<sequence length="76" mass="9326">MCDFEEFIFTCGCSEQRLQSYCHYARNDPQHRCRRVRKLRSVWDQNVECERHMRERWMQWQWQQQQGGQGQGGQAS</sequence>
<reference evidence="1" key="2">
    <citation type="submission" date="2010-07" db="EMBL/GenBank/DDBJ databases">
        <authorList>
            <consortium name="The Broad Institute Genome Sequencing Platform"/>
            <consortium name="Broad Institute Genome Sequencing Center for Infectious Disease"/>
            <person name="Ma L.-J."/>
            <person name="Dead R."/>
            <person name="Young S."/>
            <person name="Zeng Q."/>
            <person name="Koehrsen M."/>
            <person name="Alvarado L."/>
            <person name="Berlin A."/>
            <person name="Chapman S.B."/>
            <person name="Chen Z."/>
            <person name="Freedman E."/>
            <person name="Gellesch M."/>
            <person name="Goldberg J."/>
            <person name="Griggs A."/>
            <person name="Gujja S."/>
            <person name="Heilman E.R."/>
            <person name="Heiman D."/>
            <person name="Hepburn T."/>
            <person name="Howarth C."/>
            <person name="Jen D."/>
            <person name="Larson L."/>
            <person name="Mehta T."/>
            <person name="Neiman D."/>
            <person name="Pearson M."/>
            <person name="Roberts A."/>
            <person name="Saif S."/>
            <person name="Shea T."/>
            <person name="Shenoy N."/>
            <person name="Sisk P."/>
            <person name="Stolte C."/>
            <person name="Sykes S."/>
            <person name="Walk T."/>
            <person name="White J."/>
            <person name="Yandava C."/>
            <person name="Haas B."/>
            <person name="Nusbaum C."/>
            <person name="Birren B."/>
        </authorList>
    </citation>
    <scope>NUCLEOTIDE SEQUENCE</scope>
    <source>
        <strain evidence="1">R3-111a-1</strain>
    </source>
</reference>
<evidence type="ECO:0000313" key="1">
    <source>
        <dbReference type="EMBL" id="EJT68688.1"/>
    </source>
</evidence>
<gene>
    <name evidence="2" type="primary">20354199</name>
    <name evidence="1" type="ORF">GGTG_13741</name>
</gene>
<reference evidence="3" key="1">
    <citation type="submission" date="2010-07" db="EMBL/GenBank/DDBJ databases">
        <title>The genome sequence of Gaeumannomyces graminis var. tritici strain R3-111a-1.</title>
        <authorList>
            <consortium name="The Broad Institute Genome Sequencing Platform"/>
            <person name="Ma L.-J."/>
            <person name="Dead R."/>
            <person name="Young S."/>
            <person name="Zeng Q."/>
            <person name="Koehrsen M."/>
            <person name="Alvarado L."/>
            <person name="Berlin A."/>
            <person name="Chapman S.B."/>
            <person name="Chen Z."/>
            <person name="Freedman E."/>
            <person name="Gellesch M."/>
            <person name="Goldberg J."/>
            <person name="Griggs A."/>
            <person name="Gujja S."/>
            <person name="Heilman E.R."/>
            <person name="Heiman D."/>
            <person name="Hepburn T."/>
            <person name="Howarth C."/>
            <person name="Jen D."/>
            <person name="Larson L."/>
            <person name="Mehta T."/>
            <person name="Neiman D."/>
            <person name="Pearson M."/>
            <person name="Roberts A."/>
            <person name="Saif S."/>
            <person name="Shea T."/>
            <person name="Shenoy N."/>
            <person name="Sisk P."/>
            <person name="Stolte C."/>
            <person name="Sykes S."/>
            <person name="Walk T."/>
            <person name="White J."/>
            <person name="Yandava C."/>
            <person name="Haas B."/>
            <person name="Nusbaum C."/>
            <person name="Birren B."/>
        </authorList>
    </citation>
    <scope>NUCLEOTIDE SEQUENCE [LARGE SCALE GENOMIC DNA]</scope>
    <source>
        <strain evidence="3">R3-111a-1</strain>
    </source>
</reference>
<reference evidence="1" key="3">
    <citation type="submission" date="2010-09" db="EMBL/GenBank/DDBJ databases">
        <title>Annotation of Gaeumannomyces graminis var. tritici R3-111a-1.</title>
        <authorList>
            <consortium name="The Broad Institute Genome Sequencing Platform"/>
            <person name="Ma L.-J."/>
            <person name="Dead R."/>
            <person name="Young S.K."/>
            <person name="Zeng Q."/>
            <person name="Gargeya S."/>
            <person name="Fitzgerald M."/>
            <person name="Haas B."/>
            <person name="Abouelleil A."/>
            <person name="Alvarado L."/>
            <person name="Arachchi H.M."/>
            <person name="Berlin A."/>
            <person name="Brown A."/>
            <person name="Chapman S.B."/>
            <person name="Chen Z."/>
            <person name="Dunbar C."/>
            <person name="Freedman E."/>
            <person name="Gearin G."/>
            <person name="Gellesch M."/>
            <person name="Goldberg J."/>
            <person name="Griggs A."/>
            <person name="Gujja S."/>
            <person name="Heiman D."/>
            <person name="Howarth C."/>
            <person name="Larson L."/>
            <person name="Lui A."/>
            <person name="MacDonald P.J.P."/>
            <person name="Mehta T."/>
            <person name="Montmayeur A."/>
            <person name="Murphy C."/>
            <person name="Neiman D."/>
            <person name="Pearson M."/>
            <person name="Priest M."/>
            <person name="Roberts A."/>
            <person name="Saif S."/>
            <person name="Shea T."/>
            <person name="Shenoy N."/>
            <person name="Sisk P."/>
            <person name="Stolte C."/>
            <person name="Sykes S."/>
            <person name="Yandava C."/>
            <person name="Wortman J."/>
            <person name="Nusbaum C."/>
            <person name="Birren B."/>
        </authorList>
    </citation>
    <scope>NUCLEOTIDE SEQUENCE</scope>
    <source>
        <strain evidence="1">R3-111a-1</strain>
    </source>
</reference>
<evidence type="ECO:0000313" key="2">
    <source>
        <dbReference type="EnsemblFungi" id="EJT68687"/>
    </source>
</evidence>
<dbReference type="EMBL" id="GL385438">
    <property type="protein sequence ID" value="EJT68688.1"/>
    <property type="molecule type" value="Genomic_DNA"/>
</dbReference>
<dbReference type="eggNOG" id="ENOG502R9Z7">
    <property type="taxonomic scope" value="Eukaryota"/>
</dbReference>
<dbReference type="VEuPathDB" id="FungiDB:GGTG_13741"/>
<dbReference type="AlphaFoldDB" id="J3PJQ2"/>
<proteinExistence type="predicted"/>
<dbReference type="EnsemblFungi" id="EJT68688">
    <property type="protein sequence ID" value="EJT68688"/>
    <property type="gene ID" value="GGTG_13741"/>
</dbReference>
<name>J3PJQ2_GAET3</name>
<dbReference type="Proteomes" id="UP000006039">
    <property type="component" value="Unassembled WGS sequence"/>
</dbReference>
<reference evidence="2" key="5">
    <citation type="submission" date="2018-04" db="UniProtKB">
        <authorList>
            <consortium name="EnsemblFungi"/>
        </authorList>
    </citation>
    <scope>IDENTIFICATION</scope>
    <source>
        <strain evidence="2">R3-111a-1</strain>
    </source>
</reference>
<dbReference type="OrthoDB" id="4966402at2759"/>
<dbReference type="GeneID" id="20354199"/>
<dbReference type="RefSeq" id="XP_009229923.1">
    <property type="nucleotide sequence ID" value="XM_009231659.1"/>
</dbReference>
<dbReference type="EMBL" id="GL385438">
    <property type="protein sequence ID" value="EJT68687.1"/>
    <property type="molecule type" value="Genomic_DNA"/>
</dbReference>
<evidence type="ECO:0000313" key="3">
    <source>
        <dbReference type="Proteomes" id="UP000006039"/>
    </source>
</evidence>
<dbReference type="RefSeq" id="XP_009229924.1">
    <property type="nucleotide sequence ID" value="XM_009231660.1"/>
</dbReference>
<reference evidence="2" key="4">
    <citation type="journal article" date="2015" name="G3 (Bethesda)">
        <title>Genome sequences of three phytopathogenic species of the Magnaporthaceae family of fungi.</title>
        <authorList>
            <person name="Okagaki L.H."/>
            <person name="Nunes C.C."/>
            <person name="Sailsbery J."/>
            <person name="Clay B."/>
            <person name="Brown D."/>
            <person name="John T."/>
            <person name="Oh Y."/>
            <person name="Young N."/>
            <person name="Fitzgerald M."/>
            <person name="Haas B.J."/>
            <person name="Zeng Q."/>
            <person name="Young S."/>
            <person name="Adiconis X."/>
            <person name="Fan L."/>
            <person name="Levin J.Z."/>
            <person name="Mitchell T.K."/>
            <person name="Okubara P.A."/>
            <person name="Farman M.L."/>
            <person name="Kohn L.M."/>
            <person name="Birren B."/>
            <person name="Ma L.-J."/>
            <person name="Dean R.A."/>
        </authorList>
    </citation>
    <scope>NUCLEOTIDE SEQUENCE</scope>
    <source>
        <strain evidence="2">R3-111a-1</strain>
    </source>
</reference>
<organism evidence="1">
    <name type="scientific">Gaeumannomyces tritici (strain R3-111a-1)</name>
    <name type="common">Wheat and barley take-all root rot fungus</name>
    <name type="synonym">Gaeumannomyces graminis var. tritici</name>
    <dbReference type="NCBI Taxonomy" id="644352"/>
    <lineage>
        <taxon>Eukaryota</taxon>
        <taxon>Fungi</taxon>
        <taxon>Dikarya</taxon>
        <taxon>Ascomycota</taxon>
        <taxon>Pezizomycotina</taxon>
        <taxon>Sordariomycetes</taxon>
        <taxon>Sordariomycetidae</taxon>
        <taxon>Magnaporthales</taxon>
        <taxon>Magnaporthaceae</taxon>
        <taxon>Gaeumannomyces</taxon>
    </lineage>
</organism>
<accession>J3PJQ2</accession>
<dbReference type="EnsemblFungi" id="EJT68687">
    <property type="protein sequence ID" value="EJT68687"/>
    <property type="gene ID" value="GGTG_13741"/>
</dbReference>
<keyword evidence="3" id="KW-1185">Reference proteome</keyword>
<protein>
    <submittedName>
        <fullName evidence="1 2">Uncharacterized protein</fullName>
    </submittedName>
</protein>